<dbReference type="GO" id="GO:0003834">
    <property type="term" value="F:beta-carotene 15,15'-dioxygenase activity"/>
    <property type="evidence" value="ECO:0007669"/>
    <property type="project" value="TreeGrafter"/>
</dbReference>
<evidence type="ECO:0000256" key="9">
    <source>
        <dbReference type="ARBA" id="ARBA00035797"/>
    </source>
</evidence>
<evidence type="ECO:0000256" key="22">
    <source>
        <dbReference type="ARBA" id="ARBA00049207"/>
    </source>
</evidence>
<keyword evidence="5" id="KW-0560">Oxidoreductase</keyword>
<evidence type="ECO:0000256" key="19">
    <source>
        <dbReference type="ARBA" id="ARBA00048862"/>
    </source>
</evidence>
<evidence type="ECO:0000256" key="20">
    <source>
        <dbReference type="ARBA" id="ARBA00049156"/>
    </source>
</evidence>
<comment type="catalytic activity">
    <reaction evidence="16">
        <text>lutein + O2 = (3R,6R)-hydroxy-alpha-ionone + (3R)-3-hydroxy-10'-apo-beta-carotenal</text>
        <dbReference type="Rhea" id="RHEA:68428"/>
        <dbReference type="ChEBI" id="CHEBI:15379"/>
        <dbReference type="ChEBI" id="CHEBI:28838"/>
        <dbReference type="ChEBI" id="CHEBI:177902"/>
        <dbReference type="ChEBI" id="CHEBI:177904"/>
    </reaction>
    <physiologicalReaction direction="left-to-right" evidence="16">
        <dbReference type="Rhea" id="RHEA:68429"/>
    </physiologicalReaction>
</comment>
<evidence type="ECO:0000256" key="7">
    <source>
        <dbReference type="ARBA" id="ARBA00023098"/>
    </source>
</evidence>
<comment type="cofactor">
    <cofactor evidence="23">
        <name>Fe(2+)</name>
        <dbReference type="ChEBI" id="CHEBI:29033"/>
    </cofactor>
    <text evidence="23">Binds 1 Fe(2+) ion per subunit.</text>
</comment>
<evidence type="ECO:0000256" key="14">
    <source>
        <dbReference type="ARBA" id="ARBA00047577"/>
    </source>
</evidence>
<evidence type="ECO:0000256" key="1">
    <source>
        <dbReference type="ARBA" id="ARBA00004173"/>
    </source>
</evidence>
<sequence length="55" mass="6125">MEEDNGVILSVVITPTQEKSTFLLVLDAKTFEELSRAEVPVNIPYGFHGVFNSNQ</sequence>
<evidence type="ECO:0000256" key="11">
    <source>
        <dbReference type="ARBA" id="ARBA00038847"/>
    </source>
</evidence>
<name>A0A9D3S4E5_ANGAN</name>
<keyword evidence="26" id="KW-1185">Reference proteome</keyword>
<keyword evidence="4" id="KW-0223">Dioxygenase</keyword>
<evidence type="ECO:0000256" key="17">
    <source>
        <dbReference type="ARBA" id="ARBA00048043"/>
    </source>
</evidence>
<comment type="catalytic activity">
    <reaction evidence="15">
        <text>5-cis-lycopene + O2 = 5-cis-10'-apo-lycopenal + (3E,5E)-6,10-dimethylundeca-3,5,9-trien-2-one</text>
        <dbReference type="Rhea" id="RHEA:68444"/>
        <dbReference type="ChEBI" id="CHEBI:15379"/>
        <dbReference type="ChEBI" id="CHEBI:67207"/>
        <dbReference type="ChEBI" id="CHEBI:177905"/>
        <dbReference type="ChEBI" id="CHEBI:177906"/>
    </reaction>
    <physiologicalReaction direction="left-to-right" evidence="15">
        <dbReference type="Rhea" id="RHEA:68445"/>
    </physiologicalReaction>
</comment>
<evidence type="ECO:0000256" key="3">
    <source>
        <dbReference type="ARBA" id="ARBA00022723"/>
    </source>
</evidence>
<comment type="function">
    <text evidence="13">Broad specificity mitochondrial dioxygenase that mediates the asymmetric oxidative cleavage of carotenoids. Cleaves carotenes (pure hydrocarbon carotenoids) such as all-trans-beta-carotene and lycopene as well as xanthophylls (oxygenated carotenoids) such as zeaxanthin, lutein and beta-cryptoxanthin at both the 9,10 and the 9',10' carbon-carbon double bond. Through its function in carotenoids metabolism regulates oxidative stress and the production of important signaling molecules.</text>
</comment>
<accession>A0A9D3S4E5</accession>
<evidence type="ECO:0000256" key="5">
    <source>
        <dbReference type="ARBA" id="ARBA00023002"/>
    </source>
</evidence>
<comment type="catalytic activity">
    <reaction evidence="19">
        <text>lutein + O2 = (3R,6R)-3-hydroxy-10'-apo-alpha-carotenal + (3R)-hydroxy-beta-ionone</text>
        <dbReference type="Rhea" id="RHEA:68432"/>
        <dbReference type="ChEBI" id="CHEBI:15379"/>
        <dbReference type="ChEBI" id="CHEBI:28838"/>
        <dbReference type="ChEBI" id="CHEBI:53173"/>
        <dbReference type="ChEBI" id="CHEBI:177903"/>
    </reaction>
    <physiologicalReaction direction="left-to-right" evidence="19">
        <dbReference type="Rhea" id="RHEA:68433"/>
    </physiologicalReaction>
</comment>
<reference evidence="25" key="1">
    <citation type="submission" date="2021-01" db="EMBL/GenBank/DDBJ databases">
        <title>A chromosome-scale assembly of European eel, Anguilla anguilla.</title>
        <authorList>
            <person name="Henkel C."/>
            <person name="Jong-Raadsen S.A."/>
            <person name="Dufour S."/>
            <person name="Weltzien F.-A."/>
            <person name="Palstra A.P."/>
            <person name="Pelster B."/>
            <person name="Spaink H.P."/>
            <person name="Van Den Thillart G.E."/>
            <person name="Jansen H."/>
            <person name="Zahm M."/>
            <person name="Klopp C."/>
            <person name="Cedric C."/>
            <person name="Louis A."/>
            <person name="Berthelot C."/>
            <person name="Parey E."/>
            <person name="Roest Crollius H."/>
            <person name="Montfort J."/>
            <person name="Robinson-Rechavi M."/>
            <person name="Bucao C."/>
            <person name="Bouchez O."/>
            <person name="Gislard M."/>
            <person name="Lluch J."/>
            <person name="Milhes M."/>
            <person name="Lampietro C."/>
            <person name="Lopez Roques C."/>
            <person name="Donnadieu C."/>
            <person name="Braasch I."/>
            <person name="Desvignes T."/>
            <person name="Postlethwait J."/>
            <person name="Bobe J."/>
            <person name="Guiguen Y."/>
            <person name="Dirks R."/>
        </authorList>
    </citation>
    <scope>NUCLEOTIDE SEQUENCE</scope>
    <source>
        <strain evidence="25">Tag_6206</strain>
        <tissue evidence="25">Liver</tissue>
    </source>
</reference>
<comment type="catalytic activity">
    <reaction evidence="21">
        <text>beta-cryptoxanthin + O2 = all-trans-10'-apo-beta-carotenal + (3R)-hydroxy-beta-ionone</text>
        <dbReference type="Rhea" id="RHEA:68440"/>
        <dbReference type="ChEBI" id="CHEBI:10362"/>
        <dbReference type="ChEBI" id="CHEBI:15379"/>
        <dbReference type="ChEBI" id="CHEBI:53153"/>
        <dbReference type="ChEBI" id="CHEBI:53173"/>
    </reaction>
    <physiologicalReaction direction="left-to-right" evidence="21">
        <dbReference type="Rhea" id="RHEA:68441"/>
    </physiologicalReaction>
</comment>
<dbReference type="AlphaFoldDB" id="A0A9D3S4E5"/>
<dbReference type="Pfam" id="PF03055">
    <property type="entry name" value="RPE65"/>
    <property type="match status" value="1"/>
</dbReference>
<evidence type="ECO:0000256" key="16">
    <source>
        <dbReference type="ARBA" id="ARBA00047865"/>
    </source>
</evidence>
<evidence type="ECO:0000256" key="21">
    <source>
        <dbReference type="ARBA" id="ARBA00049190"/>
    </source>
</evidence>
<feature type="binding site" evidence="23">
    <location>
        <position position="48"/>
    </location>
    <ligand>
        <name>Fe cation</name>
        <dbReference type="ChEBI" id="CHEBI:24875"/>
        <note>catalytic</note>
    </ligand>
</feature>
<dbReference type="EMBL" id="JAFIRN010000002">
    <property type="protein sequence ID" value="KAG5855089.1"/>
    <property type="molecule type" value="Genomic_DNA"/>
</dbReference>
<evidence type="ECO:0000256" key="8">
    <source>
        <dbReference type="ARBA" id="ARBA00023128"/>
    </source>
</evidence>
<evidence type="ECO:0000256" key="13">
    <source>
        <dbReference type="ARBA" id="ARBA00045336"/>
    </source>
</evidence>
<protein>
    <recommendedName>
        <fullName evidence="12">Carotenoid-cleaving dioxygenase, mitochondrial</fullName>
        <ecNumber evidence="11">1.13.11.71</ecNumber>
    </recommendedName>
</protein>
<dbReference type="InterPro" id="IPR004294">
    <property type="entry name" value="Carotenoid_Oase"/>
</dbReference>
<keyword evidence="6 23" id="KW-0408">Iron</keyword>
<comment type="catalytic activity">
    <reaction evidence="18">
        <text>all-trans-zeaxanthin + 2 O2 = 4,9-dimethyldodeca-2,4,6,8,10-pentaenedial + 2 (3R)-hydroxy-beta-ionone</text>
        <dbReference type="Rhea" id="RHEA:26393"/>
        <dbReference type="ChEBI" id="CHEBI:15379"/>
        <dbReference type="ChEBI" id="CHEBI:27547"/>
        <dbReference type="ChEBI" id="CHEBI:53171"/>
        <dbReference type="ChEBI" id="CHEBI:53173"/>
    </reaction>
    <physiologicalReaction direction="left-to-right" evidence="18">
        <dbReference type="Rhea" id="RHEA:26394"/>
    </physiologicalReaction>
</comment>
<comment type="catalytic activity">
    <reaction evidence="9">
        <text>all-trans-zeaxanthin + O2 = (3R)-3-hydroxy-10'-apo-beta-carotenal + (3R)-hydroxy-beta-ionone</text>
        <dbReference type="Rhea" id="RHEA:68104"/>
        <dbReference type="ChEBI" id="CHEBI:15379"/>
        <dbReference type="ChEBI" id="CHEBI:27547"/>
        <dbReference type="ChEBI" id="CHEBI:53173"/>
        <dbReference type="ChEBI" id="CHEBI:177902"/>
    </reaction>
    <physiologicalReaction direction="left-to-right" evidence="9">
        <dbReference type="Rhea" id="RHEA:68105"/>
    </physiologicalReaction>
</comment>
<comment type="catalytic activity">
    <reaction evidence="17">
        <text>all-trans-10'-apo-beta-carotenal + O2 = beta-ionone + 4,9-dimethyldodeca-2,4,6,8,10-pentaenedial</text>
        <dbReference type="Rhea" id="RHEA:68452"/>
        <dbReference type="ChEBI" id="CHEBI:15379"/>
        <dbReference type="ChEBI" id="CHEBI:32325"/>
        <dbReference type="ChEBI" id="CHEBI:53153"/>
        <dbReference type="ChEBI" id="CHEBI:53171"/>
    </reaction>
    <physiologicalReaction direction="left-to-right" evidence="17">
        <dbReference type="Rhea" id="RHEA:68453"/>
    </physiologicalReaction>
</comment>
<evidence type="ECO:0000256" key="24">
    <source>
        <dbReference type="RuleBase" id="RU003799"/>
    </source>
</evidence>
<evidence type="ECO:0000256" key="18">
    <source>
        <dbReference type="ARBA" id="ARBA00048381"/>
    </source>
</evidence>
<dbReference type="EC" id="1.13.11.71" evidence="11"/>
<dbReference type="PANTHER" id="PTHR10543">
    <property type="entry name" value="BETA-CAROTENE DIOXYGENASE"/>
    <property type="match status" value="1"/>
</dbReference>
<evidence type="ECO:0000313" key="26">
    <source>
        <dbReference type="Proteomes" id="UP001044222"/>
    </source>
</evidence>
<keyword evidence="7" id="KW-0443">Lipid metabolism</keyword>
<dbReference type="GO" id="GO:0102076">
    <property type="term" value="F:beta,beta-carotene-9',10'-cleaving oxygenase activity"/>
    <property type="evidence" value="ECO:0007669"/>
    <property type="project" value="UniProtKB-EC"/>
</dbReference>
<dbReference type="Proteomes" id="UP001044222">
    <property type="component" value="Unassembled WGS sequence"/>
</dbReference>
<comment type="similarity">
    <text evidence="2 24">Belongs to the carotenoid oxygenase family.</text>
</comment>
<comment type="catalytic activity">
    <reaction evidence="20">
        <text>all-trans-beta-carotene + O2 = beta-ionone + all-trans-10'-apo-beta-carotenal</text>
        <dbReference type="Rhea" id="RHEA:26389"/>
        <dbReference type="ChEBI" id="CHEBI:15379"/>
        <dbReference type="ChEBI" id="CHEBI:17579"/>
        <dbReference type="ChEBI" id="CHEBI:32325"/>
        <dbReference type="ChEBI" id="CHEBI:53153"/>
        <dbReference type="EC" id="1.13.11.71"/>
    </reaction>
    <physiologicalReaction direction="left-to-right" evidence="20">
        <dbReference type="Rhea" id="RHEA:26390"/>
    </physiologicalReaction>
</comment>
<proteinExistence type="inferred from homology"/>
<evidence type="ECO:0000313" key="25">
    <source>
        <dbReference type="EMBL" id="KAG5855089.1"/>
    </source>
</evidence>
<dbReference type="GO" id="GO:0005739">
    <property type="term" value="C:mitochondrion"/>
    <property type="evidence" value="ECO:0007669"/>
    <property type="project" value="UniProtKB-SubCell"/>
</dbReference>
<dbReference type="GO" id="GO:0046872">
    <property type="term" value="F:metal ion binding"/>
    <property type="evidence" value="ECO:0007669"/>
    <property type="project" value="UniProtKB-KW"/>
</dbReference>
<evidence type="ECO:0000256" key="10">
    <source>
        <dbReference type="ARBA" id="ARBA00036274"/>
    </source>
</evidence>
<comment type="caution">
    <text evidence="25">The sequence shown here is derived from an EMBL/GenBank/DDBJ whole genome shotgun (WGS) entry which is preliminary data.</text>
</comment>
<evidence type="ECO:0000256" key="6">
    <source>
        <dbReference type="ARBA" id="ARBA00023004"/>
    </source>
</evidence>
<comment type="subcellular location">
    <subcellularLocation>
        <location evidence="1">Mitochondrion</location>
    </subcellularLocation>
</comment>
<evidence type="ECO:0000256" key="15">
    <source>
        <dbReference type="ARBA" id="ARBA00047747"/>
    </source>
</evidence>
<evidence type="ECO:0000256" key="23">
    <source>
        <dbReference type="PIRSR" id="PIRSR604294-1"/>
    </source>
</evidence>
<organism evidence="25 26">
    <name type="scientific">Anguilla anguilla</name>
    <name type="common">European freshwater eel</name>
    <name type="synonym">Muraena anguilla</name>
    <dbReference type="NCBI Taxonomy" id="7936"/>
    <lineage>
        <taxon>Eukaryota</taxon>
        <taxon>Metazoa</taxon>
        <taxon>Chordata</taxon>
        <taxon>Craniata</taxon>
        <taxon>Vertebrata</taxon>
        <taxon>Euteleostomi</taxon>
        <taxon>Actinopterygii</taxon>
        <taxon>Neopterygii</taxon>
        <taxon>Teleostei</taxon>
        <taxon>Anguilliformes</taxon>
        <taxon>Anguillidae</taxon>
        <taxon>Anguilla</taxon>
    </lineage>
</organism>
<keyword evidence="3 23" id="KW-0479">Metal-binding</keyword>
<gene>
    <name evidence="25" type="ORF">ANANG_G00045250</name>
</gene>
<dbReference type="GO" id="GO:0016121">
    <property type="term" value="P:carotene catabolic process"/>
    <property type="evidence" value="ECO:0007669"/>
    <property type="project" value="TreeGrafter"/>
</dbReference>
<dbReference type="GO" id="GO:0042574">
    <property type="term" value="P:retinal metabolic process"/>
    <property type="evidence" value="ECO:0007669"/>
    <property type="project" value="TreeGrafter"/>
</dbReference>
<evidence type="ECO:0000256" key="2">
    <source>
        <dbReference type="ARBA" id="ARBA00006787"/>
    </source>
</evidence>
<evidence type="ECO:0000256" key="4">
    <source>
        <dbReference type="ARBA" id="ARBA00022964"/>
    </source>
</evidence>
<comment type="catalytic activity">
    <reaction evidence="22">
        <text>13-cis-lycopene + O2 = 13-cis-10'-apo-lycopenal + (3E,5E)-6,10-dimethylundeca-3,5,9-trien-2-one</text>
        <dbReference type="Rhea" id="RHEA:68448"/>
        <dbReference type="ChEBI" id="CHEBI:15379"/>
        <dbReference type="ChEBI" id="CHEBI:67207"/>
        <dbReference type="ChEBI" id="CHEBI:177907"/>
        <dbReference type="ChEBI" id="CHEBI:177908"/>
    </reaction>
    <physiologicalReaction direction="left-to-right" evidence="22">
        <dbReference type="Rhea" id="RHEA:68449"/>
    </physiologicalReaction>
</comment>
<comment type="catalytic activity">
    <reaction evidence="10">
        <text>(3R,6R)-3-hydroxy-10'-apo-alpha-carotenal + O2 = (3R,6R)-hydroxy-alpha-ionone + 4,9-dimethyldodeca-2,4,6,8,10-pentaenedial</text>
        <dbReference type="Rhea" id="RHEA:68436"/>
        <dbReference type="ChEBI" id="CHEBI:15379"/>
        <dbReference type="ChEBI" id="CHEBI:53171"/>
        <dbReference type="ChEBI" id="CHEBI:177903"/>
        <dbReference type="ChEBI" id="CHEBI:177904"/>
    </reaction>
    <physiologicalReaction direction="left-to-right" evidence="10">
        <dbReference type="Rhea" id="RHEA:68437"/>
    </physiologicalReaction>
</comment>
<comment type="catalytic activity">
    <reaction evidence="14">
        <text>(3R)-3-hydroxy-10'-apo-beta-carotenal + O2 = 4,9-dimethyldodeca-2,4,6,8,10-pentaenedial + (3R)-hydroxy-beta-ionone</text>
        <dbReference type="Rhea" id="RHEA:68424"/>
        <dbReference type="ChEBI" id="CHEBI:15379"/>
        <dbReference type="ChEBI" id="CHEBI:53171"/>
        <dbReference type="ChEBI" id="CHEBI:53173"/>
        <dbReference type="ChEBI" id="CHEBI:177902"/>
    </reaction>
    <physiologicalReaction direction="left-to-right" evidence="14">
        <dbReference type="Rhea" id="RHEA:68425"/>
    </physiologicalReaction>
</comment>
<dbReference type="GO" id="GO:0010436">
    <property type="term" value="F:carotenoid dioxygenase activity"/>
    <property type="evidence" value="ECO:0007669"/>
    <property type="project" value="TreeGrafter"/>
</dbReference>
<dbReference type="PANTHER" id="PTHR10543:SF122">
    <property type="entry name" value="CAROTENOID-CLEAVING DIOXYGENASE, MITOCHONDRIAL"/>
    <property type="match status" value="1"/>
</dbReference>
<evidence type="ECO:0000256" key="12">
    <source>
        <dbReference type="ARBA" id="ARBA00040536"/>
    </source>
</evidence>
<keyword evidence="8" id="KW-0496">Mitochondrion</keyword>